<feature type="compositionally biased region" description="Polar residues" evidence="1">
    <location>
        <begin position="68"/>
        <end position="78"/>
    </location>
</feature>
<dbReference type="AlphaFoldDB" id="A0A517L7F3"/>
<proteinExistence type="predicted"/>
<feature type="compositionally biased region" description="Polar residues" evidence="1">
    <location>
        <begin position="143"/>
        <end position="155"/>
    </location>
</feature>
<dbReference type="InterPro" id="IPR046529">
    <property type="entry name" value="DUF6594"/>
</dbReference>
<reference evidence="3 4" key="1">
    <citation type="submission" date="2019-07" db="EMBL/GenBank/DDBJ databases">
        <title>Finished genome of Venturia effusa.</title>
        <authorList>
            <person name="Young C.A."/>
            <person name="Cox M.P."/>
            <person name="Ganley A.R.D."/>
            <person name="David W.J."/>
        </authorList>
    </citation>
    <scope>NUCLEOTIDE SEQUENCE [LARGE SCALE GENOMIC DNA]</scope>
    <source>
        <strain evidence="4">albino</strain>
    </source>
</reference>
<feature type="compositionally biased region" description="Polar residues" evidence="1">
    <location>
        <begin position="410"/>
        <end position="424"/>
    </location>
</feature>
<feature type="compositionally biased region" description="Low complexity" evidence="1">
    <location>
        <begin position="199"/>
        <end position="213"/>
    </location>
</feature>
<protein>
    <recommendedName>
        <fullName evidence="2">DUF6594 domain-containing protein</fullName>
    </recommendedName>
</protein>
<feature type="region of interest" description="Disordered" evidence="1">
    <location>
        <begin position="199"/>
        <end position="257"/>
    </location>
</feature>
<feature type="compositionally biased region" description="Polar residues" evidence="1">
    <location>
        <begin position="466"/>
        <end position="477"/>
    </location>
</feature>
<feature type="compositionally biased region" description="Low complexity" evidence="1">
    <location>
        <begin position="329"/>
        <end position="341"/>
    </location>
</feature>
<feature type="compositionally biased region" description="Acidic residues" evidence="1">
    <location>
        <begin position="438"/>
        <end position="462"/>
    </location>
</feature>
<dbReference type="PANTHER" id="PTHR34502">
    <property type="entry name" value="DUF6594 DOMAIN-CONTAINING PROTEIN-RELATED"/>
    <property type="match status" value="1"/>
</dbReference>
<keyword evidence="4" id="KW-1185">Reference proteome</keyword>
<dbReference type="OrthoDB" id="5416037at2759"/>
<name>A0A517L7F3_9PEZI</name>
<dbReference type="PANTHER" id="PTHR34502:SF6">
    <property type="entry name" value="DUF6594 DOMAIN-CONTAINING PROTEIN"/>
    <property type="match status" value="1"/>
</dbReference>
<feature type="domain" description="DUF6594" evidence="2">
    <location>
        <begin position="593"/>
        <end position="755"/>
    </location>
</feature>
<evidence type="ECO:0000259" key="2">
    <source>
        <dbReference type="Pfam" id="PF20237"/>
    </source>
</evidence>
<feature type="compositionally biased region" description="Basic residues" evidence="1">
    <location>
        <begin position="222"/>
        <end position="233"/>
    </location>
</feature>
<feature type="compositionally biased region" description="Basic residues" evidence="1">
    <location>
        <begin position="80"/>
        <end position="89"/>
    </location>
</feature>
<dbReference type="EMBL" id="CP042190">
    <property type="protein sequence ID" value="QDS71568.1"/>
    <property type="molecule type" value="Genomic_DNA"/>
</dbReference>
<feature type="compositionally biased region" description="Polar residues" evidence="1">
    <location>
        <begin position="92"/>
        <end position="102"/>
    </location>
</feature>
<gene>
    <name evidence="3" type="ORF">FKW77_005884</name>
</gene>
<feature type="compositionally biased region" description="Basic and acidic residues" evidence="1">
    <location>
        <begin position="317"/>
        <end position="328"/>
    </location>
</feature>
<feature type="region of interest" description="Disordered" evidence="1">
    <location>
        <begin position="137"/>
        <end position="170"/>
    </location>
</feature>
<evidence type="ECO:0000256" key="1">
    <source>
        <dbReference type="SAM" id="MobiDB-lite"/>
    </source>
</evidence>
<sequence>MVSNDSGRYEPFAESGASLNLPPSRFLPAPYLEVDEPVTADSESPKQNPLRFRAPKRSLADLPPTSGEKYSTDNLDTPTTRHRHRRKRIDHSSNTNRSSTPSHAGAARPKKPATNPPSSEYPISGFFPRLTRILEHRDEDTTSRLSGSPVNTNQEPKSRPRKHNAINVDRERTARYRTYFLQQELSNLSNPSLSSLFSTLTTSSGSSGSSTVTQKSYDRSVGVRRKRRLRHRSRREETPSEGRNCSKLEKGRRIGSMDSMDYQITTIEEESATQRCSNPLSKASLKTASLASRGFDGGLNIEDAEMQSRHSSQANNSHDKDTEIERMPRSVSRAPSLASSSFGDGHSEETLVKSRRKPPSRGRSAASSSESSSEADDRPPKLASTGKINSFPPSPSSNLMSKNVWKRQETFNSDSGISVSSSPEFHTRPEQEPGQQSEPEENDSDDESSDSSDEDEEEEEEAESSRPSLTAQSSSAAIPNASAHPRALMDNDPLVQRLQEQEEELRAHMDLHSPQPKRKFRPPVTSPCEPSPALPLFDSRGSSTAPAHFALTPQTPDLHHNGNASYLHPQYPHAMPPPPPFHPDPTRRTVAGYELLAEKLASQSQENERGEEMWTPVYRRFAQLNHRILLHLQDEISLLEEELRMVDEGIAQRAEMMEGEVPPASRRMEMRYGNEPYHRRTELLGRIFQKLGQYNQALASYASASKNYTPAQSDDISAYRAWMDEHEPVDEPESRFLGHEKDLMALKKEAPLKPAAPANSPDPREEKVLLIAALLIPPIAISLVPGIIAKMVIMAILSFSGLIILNSQPRSVAIPPIVRVAEEGVSAREKEPNIEQCM</sequence>
<organism evidence="3 4">
    <name type="scientific">Venturia effusa</name>
    <dbReference type="NCBI Taxonomy" id="50376"/>
    <lineage>
        <taxon>Eukaryota</taxon>
        <taxon>Fungi</taxon>
        <taxon>Dikarya</taxon>
        <taxon>Ascomycota</taxon>
        <taxon>Pezizomycotina</taxon>
        <taxon>Dothideomycetes</taxon>
        <taxon>Pleosporomycetidae</taxon>
        <taxon>Venturiales</taxon>
        <taxon>Venturiaceae</taxon>
        <taxon>Venturia</taxon>
    </lineage>
</organism>
<feature type="region of interest" description="Disordered" evidence="1">
    <location>
        <begin position="508"/>
        <end position="530"/>
    </location>
</feature>
<dbReference type="Pfam" id="PF20237">
    <property type="entry name" value="DUF6594"/>
    <property type="match status" value="1"/>
</dbReference>
<feature type="region of interest" description="Disordered" evidence="1">
    <location>
        <begin position="1"/>
        <end position="124"/>
    </location>
</feature>
<feature type="region of interest" description="Disordered" evidence="1">
    <location>
        <begin position="307"/>
        <end position="488"/>
    </location>
</feature>
<evidence type="ECO:0000313" key="3">
    <source>
        <dbReference type="EMBL" id="QDS71568.1"/>
    </source>
</evidence>
<evidence type="ECO:0000313" key="4">
    <source>
        <dbReference type="Proteomes" id="UP000316270"/>
    </source>
</evidence>
<feature type="compositionally biased region" description="Low complexity" evidence="1">
    <location>
        <begin position="361"/>
        <end position="372"/>
    </location>
</feature>
<accession>A0A517L7F3</accession>
<feature type="compositionally biased region" description="Basic and acidic residues" evidence="1">
    <location>
        <begin position="234"/>
        <end position="252"/>
    </location>
</feature>
<dbReference type="Proteomes" id="UP000316270">
    <property type="component" value="Chromosome 6"/>
</dbReference>